<evidence type="ECO:0000313" key="1">
    <source>
        <dbReference type="EMBL" id="ONH84148.1"/>
    </source>
</evidence>
<gene>
    <name evidence="1" type="ORF">APZ41_005535</name>
    <name evidence="2" type="ORF">NCTC13291_03301</name>
</gene>
<reference evidence="1 3" key="1">
    <citation type="submission" date="2016-12" db="EMBL/GenBank/DDBJ databases">
        <title>Draft genome sequence of Roseomonas mucosa strain AU37, isolated from a peripheral intravenous catheter.</title>
        <authorList>
            <person name="Choudhury M.A."/>
            <person name="Sidjabat H.E."/>
            <person name="Wailan A.M."/>
            <person name="Zhang L."/>
            <person name="Marsh N.M."/>
            <person name="Rickard C.M."/>
            <person name="Davies M."/>
            <person name="Mcmillan D.J."/>
        </authorList>
    </citation>
    <scope>NUCLEOTIDE SEQUENCE [LARGE SCALE GENOMIC DNA]</scope>
    <source>
        <strain evidence="1 3">SAVE376</strain>
    </source>
</reference>
<accession>A0A1S8D9G0</accession>
<dbReference type="STRING" id="207340.APZ41_005535"/>
<organism evidence="1 3">
    <name type="scientific">Roseomonas mucosa</name>
    <dbReference type="NCBI Taxonomy" id="207340"/>
    <lineage>
        <taxon>Bacteria</taxon>
        <taxon>Pseudomonadati</taxon>
        <taxon>Pseudomonadota</taxon>
        <taxon>Alphaproteobacteria</taxon>
        <taxon>Acetobacterales</taxon>
        <taxon>Roseomonadaceae</taxon>
        <taxon>Roseomonas</taxon>
    </lineage>
</organism>
<protein>
    <submittedName>
        <fullName evidence="1">Uncharacterized protein</fullName>
    </submittedName>
</protein>
<dbReference type="Proteomes" id="UP000254919">
    <property type="component" value="Unassembled WGS sequence"/>
</dbReference>
<name>A0A1S8D9G0_9PROT</name>
<evidence type="ECO:0000313" key="4">
    <source>
        <dbReference type="Proteomes" id="UP000254919"/>
    </source>
</evidence>
<dbReference type="OrthoDB" id="9908711at2"/>
<keyword evidence="3" id="KW-1185">Reference proteome</keyword>
<evidence type="ECO:0000313" key="2">
    <source>
        <dbReference type="EMBL" id="SUE41704.1"/>
    </source>
</evidence>
<dbReference type="EMBL" id="LLWF02000011">
    <property type="protein sequence ID" value="ONH84148.1"/>
    <property type="molecule type" value="Genomic_DNA"/>
</dbReference>
<proteinExistence type="predicted"/>
<reference evidence="2 4" key="2">
    <citation type="submission" date="2018-06" db="EMBL/GenBank/DDBJ databases">
        <authorList>
            <consortium name="Pathogen Informatics"/>
            <person name="Doyle S."/>
        </authorList>
    </citation>
    <scope>NUCLEOTIDE SEQUENCE [LARGE SCALE GENOMIC DNA]</scope>
    <source>
        <strain evidence="2 4">NCTC13291</strain>
    </source>
</reference>
<dbReference type="RefSeq" id="WP_019459895.1">
    <property type="nucleotide sequence ID" value="NZ_AP031462.1"/>
</dbReference>
<dbReference type="Proteomes" id="UP000054844">
    <property type="component" value="Unassembled WGS sequence"/>
</dbReference>
<dbReference type="EMBL" id="UGVN01000001">
    <property type="protein sequence ID" value="SUE41704.1"/>
    <property type="molecule type" value="Genomic_DNA"/>
</dbReference>
<dbReference type="AlphaFoldDB" id="A0A1S8D9G0"/>
<evidence type="ECO:0000313" key="3">
    <source>
        <dbReference type="Proteomes" id="UP000054844"/>
    </source>
</evidence>
<sequence length="87" mass="9881">MPDAEVIPFPVTPMRRLESALQSLVKAQEEQRRAVQAFQDSVAQLRTQTTLLRESVRDFDEELRQLGQEARRAHAAALTLEHTAGRL</sequence>
<dbReference type="GeneID" id="99634434"/>